<dbReference type="EMBL" id="QJKJ01005930">
    <property type="protein sequence ID" value="RDX88475.1"/>
    <property type="molecule type" value="Genomic_DNA"/>
</dbReference>
<sequence>MDLTLLSQLPTNNNTFPYLKPWLHPTLLVTTAEPSSVKSGKGLCSSILMSSRPIKHGLLFPCRLLLDASECFKEKRILMGLLKLIRLDSSPKGFTKDLVVITLKYFLPC</sequence>
<name>A0A371GD39_MUCPR</name>
<comment type="caution">
    <text evidence="1">The sequence shown here is derived from an EMBL/GenBank/DDBJ whole genome shotgun (WGS) entry which is preliminary data.</text>
</comment>
<proteinExistence type="predicted"/>
<reference evidence="1" key="1">
    <citation type="submission" date="2018-05" db="EMBL/GenBank/DDBJ databases">
        <title>Draft genome of Mucuna pruriens seed.</title>
        <authorList>
            <person name="Nnadi N.E."/>
            <person name="Vos R."/>
            <person name="Hasami M.H."/>
            <person name="Devisetty U.K."/>
            <person name="Aguiy J.C."/>
        </authorList>
    </citation>
    <scope>NUCLEOTIDE SEQUENCE [LARGE SCALE GENOMIC DNA]</scope>
    <source>
        <strain evidence="1">JCA_2017</strain>
    </source>
</reference>
<dbReference type="Proteomes" id="UP000257109">
    <property type="component" value="Unassembled WGS sequence"/>
</dbReference>
<organism evidence="1 2">
    <name type="scientific">Mucuna pruriens</name>
    <name type="common">Velvet bean</name>
    <name type="synonym">Dolichos pruriens</name>
    <dbReference type="NCBI Taxonomy" id="157652"/>
    <lineage>
        <taxon>Eukaryota</taxon>
        <taxon>Viridiplantae</taxon>
        <taxon>Streptophyta</taxon>
        <taxon>Embryophyta</taxon>
        <taxon>Tracheophyta</taxon>
        <taxon>Spermatophyta</taxon>
        <taxon>Magnoliopsida</taxon>
        <taxon>eudicotyledons</taxon>
        <taxon>Gunneridae</taxon>
        <taxon>Pentapetalae</taxon>
        <taxon>rosids</taxon>
        <taxon>fabids</taxon>
        <taxon>Fabales</taxon>
        <taxon>Fabaceae</taxon>
        <taxon>Papilionoideae</taxon>
        <taxon>50 kb inversion clade</taxon>
        <taxon>NPAAA clade</taxon>
        <taxon>indigoferoid/millettioid clade</taxon>
        <taxon>Phaseoleae</taxon>
        <taxon>Mucuna</taxon>
    </lineage>
</organism>
<feature type="non-terminal residue" evidence="1">
    <location>
        <position position="1"/>
    </location>
</feature>
<gene>
    <name evidence="1" type="ORF">CR513_29932</name>
</gene>
<dbReference type="AlphaFoldDB" id="A0A371GD39"/>
<protein>
    <submittedName>
        <fullName evidence="1">Uncharacterized protein</fullName>
    </submittedName>
</protein>
<evidence type="ECO:0000313" key="1">
    <source>
        <dbReference type="EMBL" id="RDX88475.1"/>
    </source>
</evidence>
<evidence type="ECO:0000313" key="2">
    <source>
        <dbReference type="Proteomes" id="UP000257109"/>
    </source>
</evidence>
<keyword evidence="2" id="KW-1185">Reference proteome</keyword>
<accession>A0A371GD39</accession>